<comment type="caution">
    <text evidence="2">The sequence shown here is derived from an EMBL/GenBank/DDBJ whole genome shotgun (WGS) entry which is preliminary data.</text>
</comment>
<organism evidence="2 3">
    <name type="scientific">Microbacterium maritypicum MF109</name>
    <dbReference type="NCBI Taxonomy" id="1333857"/>
    <lineage>
        <taxon>Bacteria</taxon>
        <taxon>Bacillati</taxon>
        <taxon>Actinomycetota</taxon>
        <taxon>Actinomycetes</taxon>
        <taxon>Micrococcales</taxon>
        <taxon>Microbacteriaceae</taxon>
        <taxon>Microbacterium</taxon>
    </lineage>
</organism>
<gene>
    <name evidence="2" type="ORF">L687_06630</name>
</gene>
<reference evidence="2 3" key="1">
    <citation type="journal article" date="2013" name="Genome Announc.">
        <title>Whole-genome sequences of five oyster-associated bacteria show potential for crude oil hydrocarbon degradation.</title>
        <authorList>
            <person name="Chauhan A."/>
            <person name="Green S."/>
            <person name="Pathak A."/>
            <person name="Thomas J."/>
            <person name="Venkatramanan R."/>
        </authorList>
    </citation>
    <scope>NUCLEOTIDE SEQUENCE [LARGE SCALE GENOMIC DNA]</scope>
    <source>
        <strain evidence="2 3">MF109</strain>
    </source>
</reference>
<proteinExistence type="predicted"/>
<dbReference type="RefSeq" id="WP_021201254.1">
    <property type="nucleotide sequence ID" value="NZ_ATAO01000217.1"/>
</dbReference>
<evidence type="ECO:0000256" key="1">
    <source>
        <dbReference type="SAM" id="MobiDB-lite"/>
    </source>
</evidence>
<sequence>MEYSGVVPTDAPDPSIESDARLQSLPFPVFELKPQRALTRLPVAGFMEISGAAGRDEVSASFSYTLWRHPDDHADPRNEIELDEPTRRSLTEEPPWGRPAWLIAQVQAFRYPMLWEAVRTTWHASPGQEGASLAEQLAAHTDHILRNRFRGELGLSTDPRADADGTGKTTAASASDASVEVDGEEHPALCVDTDPFVYSIGFRVDEHVVCTAVIPRDALALVDLAVTRLSTPPQTPARTDSSDG</sequence>
<accession>T5KEU1</accession>
<evidence type="ECO:0000313" key="3">
    <source>
        <dbReference type="Proteomes" id="UP000016033"/>
    </source>
</evidence>
<protein>
    <submittedName>
        <fullName evidence="2">Uncharacterized protein</fullName>
    </submittedName>
</protein>
<name>T5KEU1_MICMQ</name>
<feature type="compositionally biased region" description="Low complexity" evidence="1">
    <location>
        <begin position="166"/>
        <end position="178"/>
    </location>
</feature>
<dbReference type="AlphaFoldDB" id="T5KEU1"/>
<feature type="region of interest" description="Disordered" evidence="1">
    <location>
        <begin position="155"/>
        <end position="184"/>
    </location>
</feature>
<dbReference type="EMBL" id="ATAO01000217">
    <property type="protein sequence ID" value="EQM73421.1"/>
    <property type="molecule type" value="Genomic_DNA"/>
</dbReference>
<dbReference type="Proteomes" id="UP000016033">
    <property type="component" value="Unassembled WGS sequence"/>
</dbReference>
<dbReference type="PATRIC" id="fig|1333857.3.peg.3348"/>
<evidence type="ECO:0000313" key="2">
    <source>
        <dbReference type="EMBL" id="EQM73421.1"/>
    </source>
</evidence>